<dbReference type="Proteomes" id="UP000249794">
    <property type="component" value="Unassembled WGS sequence"/>
</dbReference>
<keyword evidence="5" id="KW-0902">Two-component regulatory system</keyword>
<gene>
    <name evidence="7" type="ORF">DCF15_01825</name>
</gene>
<dbReference type="SUPFAM" id="SSF55874">
    <property type="entry name" value="ATPase domain of HSP90 chaperone/DNA topoisomerase II/histidine kinase"/>
    <property type="match status" value="1"/>
</dbReference>
<evidence type="ECO:0000256" key="3">
    <source>
        <dbReference type="ARBA" id="ARBA00022553"/>
    </source>
</evidence>
<feature type="domain" description="Histidine kinase" evidence="6">
    <location>
        <begin position="197"/>
        <end position="445"/>
    </location>
</feature>
<reference evidence="7 8" key="2">
    <citation type="submission" date="2018-06" db="EMBL/GenBank/DDBJ databases">
        <title>Metagenomic assembly of (sub)arctic Cyanobacteria and their associated microbiome from non-axenic cultures.</title>
        <authorList>
            <person name="Baurain D."/>
        </authorList>
    </citation>
    <scope>NUCLEOTIDE SEQUENCE [LARGE SCALE GENOMIC DNA]</scope>
    <source>
        <strain evidence="7">ULC027bin1</strain>
    </source>
</reference>
<comment type="catalytic activity">
    <reaction evidence="1">
        <text>ATP + protein L-histidine = ADP + protein N-phospho-L-histidine.</text>
        <dbReference type="EC" id="2.7.13.3"/>
    </reaction>
</comment>
<protein>
    <recommendedName>
        <fullName evidence="2">histidine kinase</fullName>
        <ecNumber evidence="2">2.7.13.3</ecNumber>
    </recommendedName>
</protein>
<dbReference type="InterPro" id="IPR036890">
    <property type="entry name" value="HATPase_C_sf"/>
</dbReference>
<comment type="caution">
    <text evidence="7">The sequence shown here is derived from an EMBL/GenBank/DDBJ whole genome shotgun (WGS) entry which is preliminary data.</text>
</comment>
<dbReference type="PANTHER" id="PTHR43065">
    <property type="entry name" value="SENSOR HISTIDINE KINASE"/>
    <property type="match status" value="1"/>
</dbReference>
<dbReference type="InterPro" id="IPR005467">
    <property type="entry name" value="His_kinase_dom"/>
</dbReference>
<dbReference type="PRINTS" id="PR00344">
    <property type="entry name" value="BCTRLSENSOR"/>
</dbReference>
<dbReference type="InterPro" id="IPR003661">
    <property type="entry name" value="HisK_dim/P_dom"/>
</dbReference>
<dbReference type="EC" id="2.7.13.3" evidence="2"/>
<evidence type="ECO:0000256" key="2">
    <source>
        <dbReference type="ARBA" id="ARBA00012438"/>
    </source>
</evidence>
<accession>A0A2W5A0J3</accession>
<dbReference type="GO" id="GO:0000155">
    <property type="term" value="F:phosphorelay sensor kinase activity"/>
    <property type="evidence" value="ECO:0007669"/>
    <property type="project" value="InterPro"/>
</dbReference>
<reference evidence="8" key="1">
    <citation type="submission" date="2018-04" db="EMBL/GenBank/DDBJ databases">
        <authorList>
            <person name="Cornet L."/>
        </authorList>
    </citation>
    <scope>NUCLEOTIDE SEQUENCE [LARGE SCALE GENOMIC DNA]</scope>
</reference>
<keyword evidence="4" id="KW-0808">Transferase</keyword>
<dbReference type="SMART" id="SM00387">
    <property type="entry name" value="HATPase_c"/>
    <property type="match status" value="1"/>
</dbReference>
<dbReference type="SUPFAM" id="SSF47384">
    <property type="entry name" value="Homodimeric domain of signal transducing histidine kinase"/>
    <property type="match status" value="1"/>
</dbReference>
<dbReference type="InterPro" id="IPR036097">
    <property type="entry name" value="HisK_dim/P_sf"/>
</dbReference>
<keyword evidence="4" id="KW-0418">Kinase</keyword>
<name>A0A2W5A0J3_9CYAN</name>
<evidence type="ECO:0000313" key="8">
    <source>
        <dbReference type="Proteomes" id="UP000249794"/>
    </source>
</evidence>
<dbReference type="SMART" id="SM00388">
    <property type="entry name" value="HisKA"/>
    <property type="match status" value="1"/>
</dbReference>
<dbReference type="CDD" id="cd00082">
    <property type="entry name" value="HisKA"/>
    <property type="match status" value="1"/>
</dbReference>
<dbReference type="InterPro" id="IPR003594">
    <property type="entry name" value="HATPase_dom"/>
</dbReference>
<organism evidence="7 8">
    <name type="scientific">Phormidesmis priestleyi</name>
    <dbReference type="NCBI Taxonomy" id="268141"/>
    <lineage>
        <taxon>Bacteria</taxon>
        <taxon>Bacillati</taxon>
        <taxon>Cyanobacteriota</taxon>
        <taxon>Cyanophyceae</taxon>
        <taxon>Leptolyngbyales</taxon>
        <taxon>Leptolyngbyaceae</taxon>
        <taxon>Phormidesmis</taxon>
    </lineage>
</organism>
<evidence type="ECO:0000313" key="7">
    <source>
        <dbReference type="EMBL" id="PZO60708.1"/>
    </source>
</evidence>
<dbReference type="PANTHER" id="PTHR43065:SF48">
    <property type="entry name" value="HISTIDINE KINASE"/>
    <property type="match status" value="1"/>
</dbReference>
<dbReference type="AlphaFoldDB" id="A0A2W5A0J3"/>
<dbReference type="PROSITE" id="PS50109">
    <property type="entry name" value="HIS_KIN"/>
    <property type="match status" value="1"/>
</dbReference>
<evidence type="ECO:0000256" key="1">
    <source>
        <dbReference type="ARBA" id="ARBA00000085"/>
    </source>
</evidence>
<dbReference type="InterPro" id="IPR004358">
    <property type="entry name" value="Sig_transdc_His_kin-like_C"/>
</dbReference>
<proteinExistence type="predicted"/>
<evidence type="ECO:0000256" key="5">
    <source>
        <dbReference type="ARBA" id="ARBA00023012"/>
    </source>
</evidence>
<sequence length="463" mass="51998">MTLTSTVAIEPVQVHPEMTLQSLKLWQVELDVDQVGAVMMRHFSEEPLLPGILLMRDRQYIGMVSREKFFERMSRPYALELFSHRSLQKLYAELNVSVSELSAETLVVTAMPLGLDRVPECIYEPMVIKSRTGRVSVVDFRQILRIYSKIHTIILDRLQRSELQADDIKTNLQRLQSDYMQMLHTEKMASLGQLVAGVAHEINNPVNFIHGNVVHATAYAEEILELVDLYQQECPQPSVLIQEALESCDMVFVKQDFTKLLSSMKVGTERIQKIVKSLRSFSRIDESDRKLADIHEGIDNTLIILNHRFKPTSTQAPIEVAKDYGDLPMIDCYPGQLNQVFTNILSNAIDALQQSDQAFPKIMIKTKVEATNVWIAIADNGPGISADQQHRVFEPFFTTKPVGQGTGLGLSISHQIIVKSHGGQLSCQSELGKSTQFTLTIPIESLSSSQPSPIQAERNLALA</sequence>
<keyword evidence="3" id="KW-0597">Phosphoprotein</keyword>
<dbReference type="Gene3D" id="1.10.287.130">
    <property type="match status" value="1"/>
</dbReference>
<dbReference type="EMBL" id="QBMP01000008">
    <property type="protein sequence ID" value="PZO60708.1"/>
    <property type="molecule type" value="Genomic_DNA"/>
</dbReference>
<dbReference type="Gene3D" id="3.30.565.10">
    <property type="entry name" value="Histidine kinase-like ATPase, C-terminal domain"/>
    <property type="match status" value="1"/>
</dbReference>
<dbReference type="Pfam" id="PF02518">
    <property type="entry name" value="HATPase_c"/>
    <property type="match status" value="1"/>
</dbReference>
<evidence type="ECO:0000259" key="6">
    <source>
        <dbReference type="PROSITE" id="PS50109"/>
    </source>
</evidence>
<evidence type="ECO:0000256" key="4">
    <source>
        <dbReference type="ARBA" id="ARBA00022777"/>
    </source>
</evidence>